<evidence type="ECO:0000256" key="3">
    <source>
        <dbReference type="PROSITE-ProRule" id="PRU00176"/>
    </source>
</evidence>
<keyword evidence="7" id="KW-1185">Reference proteome</keyword>
<evidence type="ECO:0000256" key="1">
    <source>
        <dbReference type="ARBA" id="ARBA00022737"/>
    </source>
</evidence>
<evidence type="ECO:0000259" key="5">
    <source>
        <dbReference type="PROSITE" id="PS50102"/>
    </source>
</evidence>
<evidence type="ECO:0000256" key="2">
    <source>
        <dbReference type="ARBA" id="ARBA00022884"/>
    </source>
</evidence>
<dbReference type="PANTHER" id="PTHR23236:SF119">
    <property type="entry name" value="NUCLEAR RNA-BINDING PROTEIN SART-3"/>
    <property type="match status" value="1"/>
</dbReference>
<feature type="domain" description="RRM" evidence="5">
    <location>
        <begin position="109"/>
        <end position="195"/>
    </location>
</feature>
<dbReference type="AlphaFoldDB" id="A0A182NFS5"/>
<dbReference type="SUPFAM" id="SSF54928">
    <property type="entry name" value="RNA-binding domain, RBD"/>
    <property type="match status" value="2"/>
</dbReference>
<protein>
    <recommendedName>
        <fullName evidence="5">RRM domain-containing protein</fullName>
    </recommendedName>
</protein>
<dbReference type="InterPro" id="IPR035979">
    <property type="entry name" value="RBD_domain_sf"/>
</dbReference>
<feature type="compositionally biased region" description="Acidic residues" evidence="4">
    <location>
        <begin position="60"/>
        <end position="85"/>
    </location>
</feature>
<dbReference type="SMART" id="SM00360">
    <property type="entry name" value="RRM"/>
    <property type="match status" value="2"/>
</dbReference>
<dbReference type="STRING" id="7168.A0A182NFS5"/>
<evidence type="ECO:0000313" key="6">
    <source>
        <dbReference type="EnsemblMetazoa" id="ADIR006497-PA"/>
    </source>
</evidence>
<feature type="region of interest" description="Disordered" evidence="4">
    <location>
        <begin position="282"/>
        <end position="344"/>
    </location>
</feature>
<reference evidence="7" key="1">
    <citation type="submission" date="2013-03" db="EMBL/GenBank/DDBJ databases">
        <title>The Genome Sequence of Anopheles dirus WRAIR2.</title>
        <authorList>
            <consortium name="The Broad Institute Genomics Platform"/>
            <person name="Neafsey D.E."/>
            <person name="Walton C."/>
            <person name="Walker B."/>
            <person name="Young S.K."/>
            <person name="Zeng Q."/>
            <person name="Gargeya S."/>
            <person name="Fitzgerald M."/>
            <person name="Haas B."/>
            <person name="Abouelleil A."/>
            <person name="Allen A.W."/>
            <person name="Alvarado L."/>
            <person name="Arachchi H.M."/>
            <person name="Berlin A.M."/>
            <person name="Chapman S.B."/>
            <person name="Gainer-Dewar J."/>
            <person name="Goldberg J."/>
            <person name="Griggs A."/>
            <person name="Gujja S."/>
            <person name="Hansen M."/>
            <person name="Howarth C."/>
            <person name="Imamovic A."/>
            <person name="Ireland A."/>
            <person name="Larimer J."/>
            <person name="McCowan C."/>
            <person name="Murphy C."/>
            <person name="Pearson M."/>
            <person name="Poon T.W."/>
            <person name="Priest M."/>
            <person name="Roberts A."/>
            <person name="Saif S."/>
            <person name="Shea T."/>
            <person name="Sisk P."/>
            <person name="Sykes S."/>
            <person name="Wortman J."/>
            <person name="Nusbaum C."/>
            <person name="Birren B."/>
        </authorList>
    </citation>
    <scope>NUCLEOTIDE SEQUENCE [LARGE SCALE GENOMIC DNA]</scope>
    <source>
        <strain evidence="7">WRAIR2</strain>
    </source>
</reference>
<dbReference type="PANTHER" id="PTHR23236">
    <property type="entry name" value="EUKARYOTIC TRANSLATION INITIATION FACTOR 4B/4H"/>
    <property type="match status" value="1"/>
</dbReference>
<feature type="compositionally biased region" description="Acidic residues" evidence="4">
    <location>
        <begin position="33"/>
        <end position="48"/>
    </location>
</feature>
<feature type="compositionally biased region" description="Low complexity" evidence="4">
    <location>
        <begin position="289"/>
        <end position="298"/>
    </location>
</feature>
<dbReference type="PROSITE" id="PS50102">
    <property type="entry name" value="RRM"/>
    <property type="match status" value="2"/>
</dbReference>
<accession>A0A182NFS5</accession>
<dbReference type="Proteomes" id="UP000075884">
    <property type="component" value="Unassembled WGS sequence"/>
</dbReference>
<dbReference type="InterPro" id="IPR012677">
    <property type="entry name" value="Nucleotide-bd_a/b_plait_sf"/>
</dbReference>
<organism evidence="6 7">
    <name type="scientific">Anopheles dirus</name>
    <dbReference type="NCBI Taxonomy" id="7168"/>
    <lineage>
        <taxon>Eukaryota</taxon>
        <taxon>Metazoa</taxon>
        <taxon>Ecdysozoa</taxon>
        <taxon>Arthropoda</taxon>
        <taxon>Hexapoda</taxon>
        <taxon>Insecta</taxon>
        <taxon>Pterygota</taxon>
        <taxon>Neoptera</taxon>
        <taxon>Endopterygota</taxon>
        <taxon>Diptera</taxon>
        <taxon>Nematocera</taxon>
        <taxon>Culicoidea</taxon>
        <taxon>Culicidae</taxon>
        <taxon>Anophelinae</taxon>
        <taxon>Anopheles</taxon>
    </lineage>
</organism>
<sequence>MKLFTKKTSKKAAVPKGIAKKKVNTQTKHTVREDDEASDDPGQDENEVEQANFMLRKPADDEDAENAELDEDLGTDEEDSDEDEANISPVKKQHTSEETPQKPPRKKEYSVFVGNLPPSMKANKLKSMFKQYGNVETVRLRNTDGQKVFYKSDLKHVKSLIGYVRFAAKEEMTAACALNGTMIGDNRIRVCPHDKKQIGSVQATVFVGNIHKGTTENELYDFFSRAGDIEYIRQIEQKCIAYVCFKKSFAKKKALKMDQKKLNNRPLRVQDIDTQRSNWRLNKKGHQVKNNQKAQKANGAGGKAEKKTGSATADFHGTVTDEKPKSKKGQSFKRGKGSAKDKKILAGKLKAAMVLKPAKA</sequence>
<feature type="region of interest" description="Disordered" evidence="4">
    <location>
        <begin position="1"/>
        <end position="108"/>
    </location>
</feature>
<proteinExistence type="predicted"/>
<evidence type="ECO:0000256" key="4">
    <source>
        <dbReference type="SAM" id="MobiDB-lite"/>
    </source>
</evidence>
<keyword evidence="2 3" id="KW-0694">RNA-binding</keyword>
<dbReference type="VEuPathDB" id="VectorBase:ADIR006497"/>
<reference evidence="6" key="2">
    <citation type="submission" date="2020-05" db="UniProtKB">
        <authorList>
            <consortium name="EnsemblMetazoa"/>
        </authorList>
    </citation>
    <scope>IDENTIFICATION</scope>
    <source>
        <strain evidence="6">WRAIR2</strain>
    </source>
</reference>
<keyword evidence="1" id="KW-0677">Repeat</keyword>
<dbReference type="GO" id="GO:0003723">
    <property type="term" value="F:RNA binding"/>
    <property type="evidence" value="ECO:0007669"/>
    <property type="project" value="UniProtKB-UniRule"/>
</dbReference>
<dbReference type="Gene3D" id="3.30.70.330">
    <property type="match status" value="2"/>
</dbReference>
<evidence type="ECO:0000313" key="7">
    <source>
        <dbReference type="Proteomes" id="UP000075884"/>
    </source>
</evidence>
<feature type="compositionally biased region" description="Basic residues" evidence="4">
    <location>
        <begin position="325"/>
        <end position="337"/>
    </location>
</feature>
<name>A0A182NFS5_9DIPT</name>
<feature type="domain" description="RRM" evidence="5">
    <location>
        <begin position="203"/>
        <end position="274"/>
    </location>
</feature>
<dbReference type="InterPro" id="IPR000504">
    <property type="entry name" value="RRM_dom"/>
</dbReference>
<dbReference type="EnsemblMetazoa" id="ADIR006497-RA">
    <property type="protein sequence ID" value="ADIR006497-PA"/>
    <property type="gene ID" value="ADIR006497"/>
</dbReference>
<feature type="compositionally biased region" description="Basic residues" evidence="4">
    <location>
        <begin position="1"/>
        <end position="10"/>
    </location>
</feature>
<dbReference type="Pfam" id="PF00076">
    <property type="entry name" value="RRM_1"/>
    <property type="match status" value="2"/>
</dbReference>